<keyword evidence="1" id="KW-0378">Hydrolase</keyword>
<evidence type="ECO:0000313" key="1">
    <source>
        <dbReference type="EMBL" id="MDX8419010.1"/>
    </source>
</evidence>
<dbReference type="GO" id="GO:0016787">
    <property type="term" value="F:hydrolase activity"/>
    <property type="evidence" value="ECO:0007669"/>
    <property type="project" value="UniProtKB-KW"/>
</dbReference>
<dbReference type="SFLD" id="SFLDG01135">
    <property type="entry name" value="C1.5.6:_HAD__Beta-PGM__Phospha"/>
    <property type="match status" value="1"/>
</dbReference>
<dbReference type="NCBIfam" id="TIGR01549">
    <property type="entry name" value="HAD-SF-IA-v1"/>
    <property type="match status" value="1"/>
</dbReference>
<organism evidence="1 2">
    <name type="scientific">Grylomicrobium aquisgranensis</name>
    <dbReference type="NCBI Taxonomy" id="2926318"/>
    <lineage>
        <taxon>Bacteria</taxon>
        <taxon>Bacillati</taxon>
        <taxon>Bacillota</taxon>
        <taxon>Erysipelotrichia</taxon>
        <taxon>Erysipelotrichales</taxon>
        <taxon>Erysipelotrichaceae</taxon>
        <taxon>Grylomicrobium</taxon>
    </lineage>
</organism>
<dbReference type="InterPro" id="IPR023198">
    <property type="entry name" value="PGP-like_dom2"/>
</dbReference>
<dbReference type="AlphaFoldDB" id="A0AB35U6Z4"/>
<dbReference type="InterPro" id="IPR041492">
    <property type="entry name" value="HAD_2"/>
</dbReference>
<proteinExistence type="predicted"/>
<dbReference type="SUPFAM" id="SSF56784">
    <property type="entry name" value="HAD-like"/>
    <property type="match status" value="1"/>
</dbReference>
<dbReference type="PANTHER" id="PTHR43434:SF20">
    <property type="entry name" value="5'-NUCLEOTIDASE"/>
    <property type="match status" value="1"/>
</dbReference>
<dbReference type="EMBL" id="JALBUR010000004">
    <property type="protein sequence ID" value="MDX8419010.1"/>
    <property type="molecule type" value="Genomic_DNA"/>
</dbReference>
<dbReference type="GO" id="GO:0004713">
    <property type="term" value="F:protein tyrosine kinase activity"/>
    <property type="evidence" value="ECO:0007669"/>
    <property type="project" value="TreeGrafter"/>
</dbReference>
<dbReference type="InterPro" id="IPR036412">
    <property type="entry name" value="HAD-like_sf"/>
</dbReference>
<dbReference type="InterPro" id="IPR006439">
    <property type="entry name" value="HAD-SF_hydro_IA"/>
</dbReference>
<dbReference type="Pfam" id="PF13419">
    <property type="entry name" value="HAD_2"/>
    <property type="match status" value="1"/>
</dbReference>
<dbReference type="InterPro" id="IPR023214">
    <property type="entry name" value="HAD_sf"/>
</dbReference>
<keyword evidence="2" id="KW-1185">Reference proteome</keyword>
<comment type="caution">
    <text evidence="1">The sequence shown here is derived from an EMBL/GenBank/DDBJ whole genome shotgun (WGS) entry which is preliminary data.</text>
</comment>
<gene>
    <name evidence="1" type="ORF">MOZ60_02755</name>
</gene>
<protein>
    <submittedName>
        <fullName evidence="1">HAD-IA family hydrolase</fullName>
    </submittedName>
</protein>
<dbReference type="SFLD" id="SFLDG01129">
    <property type="entry name" value="C1.5:_HAD__Beta-PGM__Phosphata"/>
    <property type="match status" value="1"/>
</dbReference>
<dbReference type="Gene3D" id="3.40.50.1000">
    <property type="entry name" value="HAD superfamily/HAD-like"/>
    <property type="match status" value="1"/>
</dbReference>
<name>A0AB35U6Z4_9FIRM</name>
<reference evidence="1 2" key="1">
    <citation type="submission" date="2022-03" db="EMBL/GenBank/DDBJ databases">
        <title>Novel taxa within the pig intestine.</title>
        <authorList>
            <person name="Wylensek D."/>
            <person name="Bishof K."/>
            <person name="Afrizal A."/>
            <person name="Clavel T."/>
        </authorList>
    </citation>
    <scope>NUCLEOTIDE SEQUENCE [LARGE SCALE GENOMIC DNA]</scope>
    <source>
        <strain evidence="1 2">CLA-KB-P133</strain>
    </source>
</reference>
<dbReference type="SFLD" id="SFLDS00003">
    <property type="entry name" value="Haloacid_Dehalogenase"/>
    <property type="match status" value="1"/>
</dbReference>
<dbReference type="Gene3D" id="1.10.150.240">
    <property type="entry name" value="Putative phosphatase, domain 2"/>
    <property type="match status" value="1"/>
</dbReference>
<sequence>MGKYDTVLFDLDGTLTDSAPGITACVQKALDHFGLHYEQKDLTVFVGPPLRKMFPRFGVSQADVEEAVAVFRQNYEDWGKYENAPYDGIEALLSHLSSAGIQLGVATSKPEHLAVEILNRFDLSKYFALIAGASLDGSRDTKAEVLRYALQQMKYQHCVLVGDTVYDACGAKELGIDAVGVSWGFGDLKQMKEAGMRIIVDTPAQLEKILLDSYTENRQ</sequence>
<evidence type="ECO:0000313" key="2">
    <source>
        <dbReference type="Proteomes" id="UP001286174"/>
    </source>
</evidence>
<dbReference type="GO" id="GO:0005829">
    <property type="term" value="C:cytosol"/>
    <property type="evidence" value="ECO:0007669"/>
    <property type="project" value="TreeGrafter"/>
</dbReference>
<dbReference type="RefSeq" id="WP_370595567.1">
    <property type="nucleotide sequence ID" value="NZ_JALBUR010000004.1"/>
</dbReference>
<dbReference type="InterPro" id="IPR050155">
    <property type="entry name" value="HAD-like_hydrolase_sf"/>
</dbReference>
<dbReference type="PANTHER" id="PTHR43434">
    <property type="entry name" value="PHOSPHOGLYCOLATE PHOSPHATASE"/>
    <property type="match status" value="1"/>
</dbReference>
<accession>A0AB35U6Z4</accession>
<dbReference type="Proteomes" id="UP001286174">
    <property type="component" value="Unassembled WGS sequence"/>
</dbReference>